<feature type="domain" description="HTH tetR-type" evidence="3">
    <location>
        <begin position="11"/>
        <end position="71"/>
    </location>
</feature>
<dbReference type="GO" id="GO:0000976">
    <property type="term" value="F:transcription cis-regulatory region binding"/>
    <property type="evidence" value="ECO:0007669"/>
    <property type="project" value="TreeGrafter"/>
</dbReference>
<dbReference type="PANTHER" id="PTHR30055">
    <property type="entry name" value="HTH-TYPE TRANSCRIPTIONAL REGULATOR RUTR"/>
    <property type="match status" value="1"/>
</dbReference>
<dbReference type="RefSeq" id="WP_169888153.1">
    <property type="nucleotide sequence ID" value="NZ_FNAB01000003.1"/>
</dbReference>
<dbReference type="AlphaFoldDB" id="A0A1G6SVY8"/>
<evidence type="ECO:0000259" key="3">
    <source>
        <dbReference type="PROSITE" id="PS50977"/>
    </source>
</evidence>
<dbReference type="InterPro" id="IPR009057">
    <property type="entry name" value="Homeodomain-like_sf"/>
</dbReference>
<dbReference type="PRINTS" id="PR00455">
    <property type="entry name" value="HTHTETR"/>
</dbReference>
<dbReference type="Pfam" id="PF00440">
    <property type="entry name" value="TetR_N"/>
    <property type="match status" value="1"/>
</dbReference>
<sequence length="200" mass="21853">MARNLGLEAGVDVAGQIRVGAARLFHQRGYGTTTIREIAESAGISSSTMYHHYRNKQDVLFAISRQFMIDFNDALLPVLGDSTRPPRDRLDEAITLHLKISSARRTELLTIRGNRGALSPDQLETVVGLQATYQRAVRDTVAAIRGPKAGGGDVEITTLALMDLINGVCQWFDPSGRLSIDEVADRYRHIARSLVIGAAP</sequence>
<dbReference type="InterPro" id="IPR041490">
    <property type="entry name" value="KstR2_TetR_C"/>
</dbReference>
<evidence type="ECO:0000313" key="5">
    <source>
        <dbReference type="Proteomes" id="UP000199417"/>
    </source>
</evidence>
<dbReference type="PANTHER" id="PTHR30055:SF226">
    <property type="entry name" value="HTH-TYPE TRANSCRIPTIONAL REGULATOR PKSA"/>
    <property type="match status" value="1"/>
</dbReference>
<dbReference type="InterPro" id="IPR036271">
    <property type="entry name" value="Tet_transcr_reg_TetR-rel_C_sf"/>
</dbReference>
<evidence type="ECO:0000313" key="4">
    <source>
        <dbReference type="EMBL" id="SDD20436.1"/>
    </source>
</evidence>
<dbReference type="Proteomes" id="UP000199417">
    <property type="component" value="Unassembled WGS sequence"/>
</dbReference>
<dbReference type="InterPro" id="IPR050109">
    <property type="entry name" value="HTH-type_TetR-like_transc_reg"/>
</dbReference>
<keyword evidence="5" id="KW-1185">Reference proteome</keyword>
<dbReference type="Pfam" id="PF17932">
    <property type="entry name" value="TetR_C_24"/>
    <property type="match status" value="1"/>
</dbReference>
<keyword evidence="1 2" id="KW-0238">DNA-binding</keyword>
<dbReference type="InterPro" id="IPR001647">
    <property type="entry name" value="HTH_TetR"/>
</dbReference>
<dbReference type="EMBL" id="FNAB01000003">
    <property type="protein sequence ID" value="SDD20436.1"/>
    <property type="molecule type" value="Genomic_DNA"/>
</dbReference>
<name>A0A1G6SVY8_9NOCA</name>
<organism evidence="4 5">
    <name type="scientific">Rhodococcus tukisamuensis</name>
    <dbReference type="NCBI Taxonomy" id="168276"/>
    <lineage>
        <taxon>Bacteria</taxon>
        <taxon>Bacillati</taxon>
        <taxon>Actinomycetota</taxon>
        <taxon>Actinomycetes</taxon>
        <taxon>Mycobacteriales</taxon>
        <taxon>Nocardiaceae</taxon>
        <taxon>Rhodococcus</taxon>
    </lineage>
</organism>
<reference evidence="4 5" key="1">
    <citation type="submission" date="2016-10" db="EMBL/GenBank/DDBJ databases">
        <authorList>
            <person name="de Groot N.N."/>
        </authorList>
    </citation>
    <scope>NUCLEOTIDE SEQUENCE [LARGE SCALE GENOMIC DNA]</scope>
    <source>
        <strain evidence="4 5">JCM 11308</strain>
    </source>
</reference>
<evidence type="ECO:0000256" key="2">
    <source>
        <dbReference type="PROSITE-ProRule" id="PRU00335"/>
    </source>
</evidence>
<protein>
    <submittedName>
        <fullName evidence="4">DNA-binding transcriptional regulator, AcrR family</fullName>
    </submittedName>
</protein>
<dbReference type="SUPFAM" id="SSF48498">
    <property type="entry name" value="Tetracyclin repressor-like, C-terminal domain"/>
    <property type="match status" value="1"/>
</dbReference>
<dbReference type="GO" id="GO:0003700">
    <property type="term" value="F:DNA-binding transcription factor activity"/>
    <property type="evidence" value="ECO:0007669"/>
    <property type="project" value="TreeGrafter"/>
</dbReference>
<evidence type="ECO:0000256" key="1">
    <source>
        <dbReference type="ARBA" id="ARBA00023125"/>
    </source>
</evidence>
<gene>
    <name evidence="4" type="ORF">SAMN05444580_103275</name>
</gene>
<proteinExistence type="predicted"/>
<accession>A0A1G6SVY8</accession>
<dbReference type="STRING" id="168276.SAMN05444580_103275"/>
<dbReference type="PROSITE" id="PS50977">
    <property type="entry name" value="HTH_TETR_2"/>
    <property type="match status" value="1"/>
</dbReference>
<dbReference type="SUPFAM" id="SSF46689">
    <property type="entry name" value="Homeodomain-like"/>
    <property type="match status" value="1"/>
</dbReference>
<dbReference type="Gene3D" id="1.10.357.10">
    <property type="entry name" value="Tetracycline Repressor, domain 2"/>
    <property type="match status" value="1"/>
</dbReference>
<feature type="DNA-binding region" description="H-T-H motif" evidence="2">
    <location>
        <begin position="34"/>
        <end position="53"/>
    </location>
</feature>